<dbReference type="AlphaFoldDB" id="A0A385SMN7"/>
<dbReference type="EMBL" id="CP032382">
    <property type="protein sequence ID" value="AYB33033.1"/>
    <property type="molecule type" value="Genomic_DNA"/>
</dbReference>
<keyword evidence="2" id="KW-1185">Reference proteome</keyword>
<evidence type="ECO:0000313" key="2">
    <source>
        <dbReference type="Proteomes" id="UP000266183"/>
    </source>
</evidence>
<organism evidence="1 2">
    <name type="scientific">Chryseolinea soli</name>
    <dbReference type="NCBI Taxonomy" id="2321403"/>
    <lineage>
        <taxon>Bacteria</taxon>
        <taxon>Pseudomonadati</taxon>
        <taxon>Bacteroidota</taxon>
        <taxon>Cytophagia</taxon>
        <taxon>Cytophagales</taxon>
        <taxon>Fulvivirgaceae</taxon>
        <taxon>Chryseolinea</taxon>
    </lineage>
</organism>
<protein>
    <submittedName>
        <fullName evidence="1">Uncharacterized protein</fullName>
    </submittedName>
</protein>
<dbReference type="KEGG" id="chk:D4L85_21715"/>
<evidence type="ECO:0000313" key="1">
    <source>
        <dbReference type="EMBL" id="AYB33033.1"/>
    </source>
</evidence>
<proteinExistence type="predicted"/>
<gene>
    <name evidence="1" type="ORF">D4L85_21715</name>
</gene>
<accession>A0A385SMN7</accession>
<reference evidence="2" key="1">
    <citation type="submission" date="2018-09" db="EMBL/GenBank/DDBJ databases">
        <title>Chryseolinea sp. KIS68-18 isolated from soil.</title>
        <authorList>
            <person name="Weon H.-Y."/>
            <person name="Kwon S.-W."/>
            <person name="Lee S.A."/>
        </authorList>
    </citation>
    <scope>NUCLEOTIDE SEQUENCE [LARGE SCALE GENOMIC DNA]</scope>
    <source>
        <strain evidence="2">KIS68-18</strain>
    </source>
</reference>
<dbReference type="Proteomes" id="UP000266183">
    <property type="component" value="Chromosome"/>
</dbReference>
<sequence length="68" mass="8212">MMFINPLSNEKWGMGQRFGNFFKNFRKAKNSARKVVFEGLRNRLSRFIHDKRQVRNVYNSYLPLEKIS</sequence>
<name>A0A385SMN7_9BACT</name>